<organism evidence="2 4">
    <name type="scientific">Didymodactylos carnosus</name>
    <dbReference type="NCBI Taxonomy" id="1234261"/>
    <lineage>
        <taxon>Eukaryota</taxon>
        <taxon>Metazoa</taxon>
        <taxon>Spiralia</taxon>
        <taxon>Gnathifera</taxon>
        <taxon>Rotifera</taxon>
        <taxon>Eurotatoria</taxon>
        <taxon>Bdelloidea</taxon>
        <taxon>Philodinida</taxon>
        <taxon>Philodinidae</taxon>
        <taxon>Didymodactylos</taxon>
    </lineage>
</organism>
<dbReference type="PANTHER" id="PTHR20992">
    <property type="entry name" value="AT15442P-RELATED"/>
    <property type="match status" value="1"/>
</dbReference>
<evidence type="ECO:0000313" key="4">
    <source>
        <dbReference type="Proteomes" id="UP000663829"/>
    </source>
</evidence>
<dbReference type="EMBL" id="CAJNOQ010001670">
    <property type="protein sequence ID" value="CAF0910983.1"/>
    <property type="molecule type" value="Genomic_DNA"/>
</dbReference>
<feature type="transmembrane region" description="Helical" evidence="1">
    <location>
        <begin position="188"/>
        <end position="211"/>
    </location>
</feature>
<comment type="caution">
    <text evidence="2">The sequence shown here is derived from an EMBL/GenBank/DDBJ whole genome shotgun (WGS) entry which is preliminary data.</text>
</comment>
<dbReference type="Proteomes" id="UP000681722">
    <property type="component" value="Unassembled WGS sequence"/>
</dbReference>
<evidence type="ECO:0000313" key="3">
    <source>
        <dbReference type="EMBL" id="CAF3692098.1"/>
    </source>
</evidence>
<name>A0A814AAW0_9BILA</name>
<keyword evidence="1" id="KW-0812">Transmembrane</keyword>
<feature type="transmembrane region" description="Helical" evidence="1">
    <location>
        <begin position="166"/>
        <end position="182"/>
    </location>
</feature>
<evidence type="ECO:0000256" key="1">
    <source>
        <dbReference type="SAM" id="Phobius"/>
    </source>
</evidence>
<dbReference type="OrthoDB" id="543859at2759"/>
<protein>
    <submittedName>
        <fullName evidence="2">Uncharacterized protein</fullName>
    </submittedName>
</protein>
<dbReference type="Proteomes" id="UP000663829">
    <property type="component" value="Unassembled WGS sequence"/>
</dbReference>
<dbReference type="Pfam" id="PF04087">
    <property type="entry name" value="DUF389"/>
    <property type="match status" value="1"/>
</dbReference>
<evidence type="ECO:0000313" key="2">
    <source>
        <dbReference type="EMBL" id="CAF0910983.1"/>
    </source>
</evidence>
<keyword evidence="1" id="KW-1133">Transmembrane helix</keyword>
<proteinExistence type="predicted"/>
<dbReference type="PANTHER" id="PTHR20992:SF9">
    <property type="entry name" value="AT15442P-RELATED"/>
    <property type="match status" value="1"/>
</dbReference>
<sequence>MVCIERNMSYACFRFVVGRSNPTTKEENSIISILIAQTTTQDADQNVVDNMHETSYSSFEPLSRFKNHIIPKLNLKDTIWILNDDKQQFFITCFVELGQQFGIILEELRRAEIGIRNGSRVSILPLSNISGIQSTNENVSLMESDDSSKVVKDTITTKEQIEQNNFLLFTMLTSFIALLGLSENNSVSLAASILGSPLMGPILGIVFGLVVHDRSLSCVDLRTELIGLFVYVLTRLCTTFAESR</sequence>
<keyword evidence="1" id="KW-0472">Membrane</keyword>
<gene>
    <name evidence="2" type="ORF">GPM918_LOCUS9145</name>
    <name evidence="3" type="ORF">SRO942_LOCUS9146</name>
</gene>
<dbReference type="EMBL" id="CAJOBC010001670">
    <property type="protein sequence ID" value="CAF3692098.1"/>
    <property type="molecule type" value="Genomic_DNA"/>
</dbReference>
<accession>A0A814AAW0</accession>
<reference evidence="2" key="1">
    <citation type="submission" date="2021-02" db="EMBL/GenBank/DDBJ databases">
        <authorList>
            <person name="Nowell W R."/>
        </authorList>
    </citation>
    <scope>NUCLEOTIDE SEQUENCE</scope>
</reference>
<keyword evidence="4" id="KW-1185">Reference proteome</keyword>
<dbReference type="AlphaFoldDB" id="A0A814AAW0"/>
<dbReference type="InterPro" id="IPR005240">
    <property type="entry name" value="DUF389"/>
</dbReference>